<dbReference type="OrthoDB" id="9800797at2"/>
<protein>
    <submittedName>
        <fullName evidence="5">Acetyltransferase, gnat family</fullName>
    </submittedName>
</protein>
<organism evidence="5 6">
    <name type="scientific">Acaryochloris marina (strain MBIC 11017)</name>
    <dbReference type="NCBI Taxonomy" id="329726"/>
    <lineage>
        <taxon>Bacteria</taxon>
        <taxon>Bacillati</taxon>
        <taxon>Cyanobacteriota</taxon>
        <taxon>Cyanophyceae</taxon>
        <taxon>Acaryochloridales</taxon>
        <taxon>Acaryochloridaceae</taxon>
        <taxon>Acaryochloris</taxon>
    </lineage>
</organism>
<dbReference type="Proteomes" id="UP000000268">
    <property type="component" value="Chromosome"/>
</dbReference>
<dbReference type="RefSeq" id="WP_012164768.1">
    <property type="nucleotide sequence ID" value="NC_009925.1"/>
</dbReference>
<keyword evidence="2" id="KW-0012">Acyltransferase</keyword>
<keyword evidence="3" id="KW-0812">Transmembrane</keyword>
<accession>B0CG06</accession>
<name>B0CG06_ACAM1</name>
<evidence type="ECO:0000256" key="1">
    <source>
        <dbReference type="ARBA" id="ARBA00022679"/>
    </source>
</evidence>
<sequence>MNLNIRLACTEEMEQVLDIQQQAIRMLCSKDYNPHQVDAIVRSQHKWRGGYERIYVAEKDQTLVGFIAISLCKTSIAGIYVHPDHIRQGIATQLLQFFEHLAIEKKRHRIWVISSLTAVALYQSQGYVGVGKTKINALGISIPCLVMEKFTSVPPPQYPLGIHPVVLWGLLCICFILLFFR</sequence>
<dbReference type="KEGG" id="amr:AM1_4476"/>
<keyword evidence="1 5" id="KW-0808">Transferase</keyword>
<dbReference type="CDD" id="cd04301">
    <property type="entry name" value="NAT_SF"/>
    <property type="match status" value="1"/>
</dbReference>
<gene>
    <name evidence="5" type="ordered locus">AM1_4476</name>
</gene>
<evidence type="ECO:0000313" key="6">
    <source>
        <dbReference type="Proteomes" id="UP000000268"/>
    </source>
</evidence>
<dbReference type="InterPro" id="IPR000182">
    <property type="entry name" value="GNAT_dom"/>
</dbReference>
<feature type="transmembrane region" description="Helical" evidence="3">
    <location>
        <begin position="110"/>
        <end position="128"/>
    </location>
</feature>
<dbReference type="Gene3D" id="3.40.630.30">
    <property type="match status" value="1"/>
</dbReference>
<keyword evidence="3" id="KW-0472">Membrane</keyword>
<evidence type="ECO:0000313" key="5">
    <source>
        <dbReference type="EMBL" id="ABW29453.1"/>
    </source>
</evidence>
<dbReference type="InterPro" id="IPR016181">
    <property type="entry name" value="Acyl_CoA_acyltransferase"/>
</dbReference>
<dbReference type="PANTHER" id="PTHR43877">
    <property type="entry name" value="AMINOALKYLPHOSPHONATE N-ACETYLTRANSFERASE-RELATED-RELATED"/>
    <property type="match status" value="1"/>
</dbReference>
<dbReference type="SUPFAM" id="SSF55729">
    <property type="entry name" value="Acyl-CoA N-acyltransferases (Nat)"/>
    <property type="match status" value="1"/>
</dbReference>
<dbReference type="GO" id="GO:0016747">
    <property type="term" value="F:acyltransferase activity, transferring groups other than amino-acyl groups"/>
    <property type="evidence" value="ECO:0007669"/>
    <property type="project" value="InterPro"/>
</dbReference>
<dbReference type="PROSITE" id="PS51186">
    <property type="entry name" value="GNAT"/>
    <property type="match status" value="1"/>
</dbReference>
<dbReference type="Pfam" id="PF13673">
    <property type="entry name" value="Acetyltransf_10"/>
    <property type="match status" value="1"/>
</dbReference>
<reference evidence="5 6" key="1">
    <citation type="journal article" date="2008" name="Proc. Natl. Acad. Sci. U.S.A.">
        <title>Niche adaptation and genome expansion in the chlorophyll d-producing cyanobacterium Acaryochloris marina.</title>
        <authorList>
            <person name="Swingley W.D."/>
            <person name="Chen M."/>
            <person name="Cheung P.C."/>
            <person name="Conrad A.L."/>
            <person name="Dejesa L.C."/>
            <person name="Hao J."/>
            <person name="Honchak B.M."/>
            <person name="Karbach L.E."/>
            <person name="Kurdoglu A."/>
            <person name="Lahiri S."/>
            <person name="Mastrian S.D."/>
            <person name="Miyashita H."/>
            <person name="Page L."/>
            <person name="Ramakrishna P."/>
            <person name="Satoh S."/>
            <person name="Sattley W.M."/>
            <person name="Shimada Y."/>
            <person name="Taylor H.L."/>
            <person name="Tomo T."/>
            <person name="Tsuchiya T."/>
            <person name="Wang Z.T."/>
            <person name="Raymond J."/>
            <person name="Mimuro M."/>
            <person name="Blankenship R.E."/>
            <person name="Touchman J.W."/>
        </authorList>
    </citation>
    <scope>NUCLEOTIDE SEQUENCE [LARGE SCALE GENOMIC DNA]</scope>
    <source>
        <strain evidence="6">MBIC 11017</strain>
    </source>
</reference>
<feature type="domain" description="N-acetyltransferase" evidence="4">
    <location>
        <begin position="3"/>
        <end position="152"/>
    </location>
</feature>
<evidence type="ECO:0000259" key="4">
    <source>
        <dbReference type="PROSITE" id="PS51186"/>
    </source>
</evidence>
<evidence type="ECO:0000256" key="2">
    <source>
        <dbReference type="ARBA" id="ARBA00023315"/>
    </source>
</evidence>
<keyword evidence="3" id="KW-1133">Transmembrane helix</keyword>
<evidence type="ECO:0000256" key="3">
    <source>
        <dbReference type="SAM" id="Phobius"/>
    </source>
</evidence>
<dbReference type="EMBL" id="CP000828">
    <property type="protein sequence ID" value="ABW29453.1"/>
    <property type="molecule type" value="Genomic_DNA"/>
</dbReference>
<dbReference type="HOGENOM" id="CLU_087351_4_0_3"/>
<dbReference type="AlphaFoldDB" id="B0CG06"/>
<dbReference type="InterPro" id="IPR050832">
    <property type="entry name" value="Bact_Acetyltransf"/>
</dbReference>
<proteinExistence type="predicted"/>
<feature type="transmembrane region" description="Helical" evidence="3">
    <location>
        <begin position="160"/>
        <end position="180"/>
    </location>
</feature>
<keyword evidence="6" id="KW-1185">Reference proteome</keyword>
<dbReference type="STRING" id="329726.AM1_4476"/>
<dbReference type="eggNOG" id="COG0456">
    <property type="taxonomic scope" value="Bacteria"/>
</dbReference>